<dbReference type="EMBL" id="JBHTBQ010000044">
    <property type="protein sequence ID" value="MFC7421873.1"/>
    <property type="molecule type" value="Genomic_DNA"/>
</dbReference>
<reference evidence="3" key="1">
    <citation type="journal article" date="2019" name="Int. J. Syst. Evol. Microbiol.">
        <title>The Global Catalogue of Microorganisms (GCM) 10K type strain sequencing project: providing services to taxonomists for standard genome sequencing and annotation.</title>
        <authorList>
            <consortium name="The Broad Institute Genomics Platform"/>
            <consortium name="The Broad Institute Genome Sequencing Center for Infectious Disease"/>
            <person name="Wu L."/>
            <person name="Ma J."/>
        </authorList>
    </citation>
    <scope>NUCLEOTIDE SEQUENCE [LARGE SCALE GENOMIC DNA]</scope>
    <source>
        <strain evidence="3">CCUG 62945</strain>
    </source>
</reference>
<sequence>MKTAITLLMLSSLAHSSFAETKPVNNLPGHYYLQGVREVGSELLLGKDGQFQWMMSYGAVDQYAQGTWLVDKGNVLLASTPAAENPSFRLFTEDEMRIRKPAKTGTWVAIVGVPRVGPTPGIEVKFESKTGKTLTAISDANGDAIVNMPDSEEWMRAGLRGAKSKSDWQWFAIPAERKKDRIAAFANSDENQTRPAAFEKLQLKIEEKGLRISDQEAMPRGLYTKQ</sequence>
<comment type="caution">
    <text evidence="2">The sequence shown here is derived from an EMBL/GenBank/DDBJ whole genome shotgun (WGS) entry which is preliminary data.</text>
</comment>
<keyword evidence="1" id="KW-0732">Signal</keyword>
<dbReference type="Proteomes" id="UP001596473">
    <property type="component" value="Unassembled WGS sequence"/>
</dbReference>
<gene>
    <name evidence="2" type="ORF">ACFQNF_18590</name>
</gene>
<feature type="signal peptide" evidence="1">
    <location>
        <begin position="1"/>
        <end position="19"/>
    </location>
</feature>
<protein>
    <submittedName>
        <fullName evidence="2">Uncharacterized protein</fullName>
    </submittedName>
</protein>
<keyword evidence="3" id="KW-1185">Reference proteome</keyword>
<accession>A0ABW2R2K9</accession>
<dbReference type="RefSeq" id="WP_380189520.1">
    <property type="nucleotide sequence ID" value="NZ_JBHTBQ010000044.1"/>
</dbReference>
<proteinExistence type="predicted"/>
<evidence type="ECO:0000313" key="2">
    <source>
        <dbReference type="EMBL" id="MFC7421873.1"/>
    </source>
</evidence>
<name>A0ABW2R2K9_9NEIS</name>
<organism evidence="2 3">
    <name type="scientific">Iodobacter arcticus</name>
    <dbReference type="NCBI Taxonomy" id="590593"/>
    <lineage>
        <taxon>Bacteria</taxon>
        <taxon>Pseudomonadati</taxon>
        <taxon>Pseudomonadota</taxon>
        <taxon>Betaproteobacteria</taxon>
        <taxon>Neisseriales</taxon>
        <taxon>Chitinibacteraceae</taxon>
        <taxon>Iodobacter</taxon>
    </lineage>
</organism>
<evidence type="ECO:0000256" key="1">
    <source>
        <dbReference type="SAM" id="SignalP"/>
    </source>
</evidence>
<feature type="chain" id="PRO_5045575321" evidence="1">
    <location>
        <begin position="20"/>
        <end position="226"/>
    </location>
</feature>
<evidence type="ECO:0000313" key="3">
    <source>
        <dbReference type="Proteomes" id="UP001596473"/>
    </source>
</evidence>